<name>A0A1C6XFD3_PLACU</name>
<proteinExistence type="predicted"/>
<evidence type="ECO:0000313" key="3">
    <source>
        <dbReference type="Proteomes" id="UP000507163"/>
    </source>
</evidence>
<protein>
    <submittedName>
        <fullName evidence="2">Uncharacterized protein</fullName>
    </submittedName>
</protein>
<reference evidence="2 3" key="1">
    <citation type="submission" date="2016-08" db="EMBL/GenBank/DDBJ databases">
        <authorList>
            <consortium name="Pathogen Informatics"/>
        </authorList>
    </citation>
    <scope>NUCLEOTIDE SEQUENCE [LARGE SCALE GENOMIC DNA]</scope>
    <source>
        <strain evidence="2 3">AJ</strain>
    </source>
</reference>
<feature type="compositionally biased region" description="Basic residues" evidence="1">
    <location>
        <begin position="368"/>
        <end position="378"/>
    </location>
</feature>
<feature type="region of interest" description="Disordered" evidence="1">
    <location>
        <begin position="360"/>
        <end position="402"/>
    </location>
</feature>
<organism evidence="2 3">
    <name type="scientific">Plasmodium chabaudi chabaudi</name>
    <dbReference type="NCBI Taxonomy" id="31271"/>
    <lineage>
        <taxon>Eukaryota</taxon>
        <taxon>Sar</taxon>
        <taxon>Alveolata</taxon>
        <taxon>Apicomplexa</taxon>
        <taxon>Aconoidasida</taxon>
        <taxon>Haemosporida</taxon>
        <taxon>Plasmodiidae</taxon>
        <taxon>Plasmodium</taxon>
        <taxon>Plasmodium (Vinckeia)</taxon>
    </lineage>
</organism>
<evidence type="ECO:0000313" key="2">
    <source>
        <dbReference type="EMBL" id="SCM02681.1"/>
    </source>
</evidence>
<feature type="compositionally biased region" description="Basic and acidic residues" evidence="1">
    <location>
        <begin position="379"/>
        <end position="397"/>
    </location>
</feature>
<sequence length="651" mass="76909">MGSKLYNINELNKDTILLKTKKLKTLCENEGNINKQHLNTLIEILDHFFEKYNDCFLSSVVWEVVDKIIMLENTIEEKKSIDVELDTSIKFCEFVFTKLIYFSNYENDNLAYLFGFNCLRRHLCSVISSFLNFNNTASRRKIETAFTNQLTNLVKKIFENIKSECDLELKVSYTELLWRSFRRIDLSTFNIKSLGINIETLERLKNFKILKFDEECINWLKEKNYIDKKNIIENGSFVINANKSVVNKDFLLCYLGDCSIFLYYDNNEENEKCKIEIPYYHITSIHSKSKKSFTLDCKAIADHTNIFCLWSEDAKNSIDHETVNKLTLSLKIKKTSKGIKELSTVLDNIILKLKRGENKNEKETSEWKKHKNNKKKYKKNESESEEREAKKRFDRSEVSSSSSFADNNIRDVLKNTNLLKIETYEDKGCKKRKGKNNEGHYKSKHEKLSNVKGYENKNILKKNQDRERMLTDYKFDLNTPQVNEKDQTDGDQDSDIEIMIEKIISCKKEKREKFKMDVKKKFSDALNDIDTNIKSLIEKQKCRRDELQKKYEKKKKNIIFNTEKEISVLSKEMNVLIENMKKISLNKNDVKKLYEEGKSIFYPNEVLDKSQVLIQRIHEKLEKMNTNIVEKEKEYSKRKKLCFKALATAYE</sequence>
<evidence type="ECO:0000256" key="1">
    <source>
        <dbReference type="SAM" id="MobiDB-lite"/>
    </source>
</evidence>
<accession>A0A1C6XFD3</accession>
<dbReference type="AlphaFoldDB" id="A0A1C6XFD3"/>
<dbReference type="Proteomes" id="UP000507163">
    <property type="component" value="Chromosome 10"/>
</dbReference>
<dbReference type="EMBL" id="LT608176">
    <property type="protein sequence ID" value="SCM02681.1"/>
    <property type="molecule type" value="Genomic_DNA"/>
</dbReference>
<gene>
    <name evidence="2" type="ORF">PCHAJ_000246200</name>
</gene>